<comment type="caution">
    <text evidence="1">The sequence shown here is derived from an EMBL/GenBank/DDBJ whole genome shotgun (WGS) entry which is preliminary data.</text>
</comment>
<dbReference type="Proteomes" id="UP001516400">
    <property type="component" value="Unassembled WGS sequence"/>
</dbReference>
<accession>A0ABD2N818</accession>
<keyword evidence="2" id="KW-1185">Reference proteome</keyword>
<name>A0ABD2N818_9CUCU</name>
<sequence length="102" mass="11775">MSLLAKRVAELTEIEEAVVETRILKSLLIDKYGEKVSFSYPTDRSKLVVMTSISLDEVVEYIRSAKLTNYTVQVAKQLRKEILSTKIIADRYLFDEVLIEQF</sequence>
<proteinExistence type="predicted"/>
<evidence type="ECO:0000313" key="2">
    <source>
        <dbReference type="Proteomes" id="UP001516400"/>
    </source>
</evidence>
<dbReference type="AlphaFoldDB" id="A0ABD2N818"/>
<reference evidence="1 2" key="1">
    <citation type="journal article" date="2021" name="BMC Biol.">
        <title>Horizontally acquired antibacterial genes associated with adaptive radiation of ladybird beetles.</title>
        <authorList>
            <person name="Li H.S."/>
            <person name="Tang X.F."/>
            <person name="Huang Y.H."/>
            <person name="Xu Z.Y."/>
            <person name="Chen M.L."/>
            <person name="Du X.Y."/>
            <person name="Qiu B.Y."/>
            <person name="Chen P.T."/>
            <person name="Zhang W."/>
            <person name="Slipinski A."/>
            <person name="Escalona H.E."/>
            <person name="Waterhouse R.M."/>
            <person name="Zwick A."/>
            <person name="Pang H."/>
        </authorList>
    </citation>
    <scope>NUCLEOTIDE SEQUENCE [LARGE SCALE GENOMIC DNA]</scope>
    <source>
        <strain evidence="1">SYSU2018</strain>
    </source>
</reference>
<evidence type="ECO:0000313" key="1">
    <source>
        <dbReference type="EMBL" id="KAL3274866.1"/>
    </source>
</evidence>
<organism evidence="1 2">
    <name type="scientific">Cryptolaemus montrouzieri</name>
    <dbReference type="NCBI Taxonomy" id="559131"/>
    <lineage>
        <taxon>Eukaryota</taxon>
        <taxon>Metazoa</taxon>
        <taxon>Ecdysozoa</taxon>
        <taxon>Arthropoda</taxon>
        <taxon>Hexapoda</taxon>
        <taxon>Insecta</taxon>
        <taxon>Pterygota</taxon>
        <taxon>Neoptera</taxon>
        <taxon>Endopterygota</taxon>
        <taxon>Coleoptera</taxon>
        <taxon>Polyphaga</taxon>
        <taxon>Cucujiformia</taxon>
        <taxon>Coccinelloidea</taxon>
        <taxon>Coccinellidae</taxon>
        <taxon>Scymninae</taxon>
        <taxon>Scymnini</taxon>
        <taxon>Cryptolaemus</taxon>
    </lineage>
</organism>
<dbReference type="EMBL" id="JABFTP020000083">
    <property type="protein sequence ID" value="KAL3274866.1"/>
    <property type="molecule type" value="Genomic_DNA"/>
</dbReference>
<protein>
    <submittedName>
        <fullName evidence="1">Uncharacterized protein</fullName>
    </submittedName>
</protein>
<gene>
    <name evidence="1" type="ORF">HHI36_019648</name>
</gene>